<dbReference type="EMBL" id="AP017312">
    <property type="protein sequence ID" value="BAU29910.1"/>
    <property type="molecule type" value="Genomic_DNA"/>
</dbReference>
<dbReference type="Gene3D" id="3.40.630.190">
    <property type="entry name" value="LCP protein"/>
    <property type="match status" value="1"/>
</dbReference>
<dbReference type="NCBIfam" id="TIGR00350">
    <property type="entry name" value="lytR_cpsA_psr"/>
    <property type="match status" value="1"/>
</dbReference>
<dbReference type="InterPro" id="IPR004474">
    <property type="entry name" value="LytR_CpsA_psr"/>
</dbReference>
<dbReference type="KEGG" id="asoc:CB4_04182"/>
<dbReference type="Proteomes" id="UP000217696">
    <property type="component" value="Chromosome"/>
</dbReference>
<dbReference type="InterPro" id="IPR050922">
    <property type="entry name" value="LytR/CpsA/Psr_CW_biosynth"/>
</dbReference>
<dbReference type="PANTHER" id="PTHR33392">
    <property type="entry name" value="POLYISOPRENYL-TEICHOIC ACID--PEPTIDOGLYCAN TEICHOIC ACID TRANSFERASE TAGU"/>
    <property type="match status" value="1"/>
</dbReference>
<dbReference type="PANTHER" id="PTHR33392:SF6">
    <property type="entry name" value="POLYISOPRENYL-TEICHOIC ACID--PEPTIDOGLYCAN TEICHOIC ACID TRANSFERASE TAGU"/>
    <property type="match status" value="1"/>
</dbReference>
<dbReference type="Pfam" id="PF03816">
    <property type="entry name" value="LytR_cpsA_psr"/>
    <property type="match status" value="1"/>
</dbReference>
<name>A0A0U5BE91_9BACL</name>
<accession>A0A0U5BE91</accession>
<keyword evidence="3" id="KW-1185">Reference proteome</keyword>
<proteinExistence type="inferred from homology"/>
<evidence type="ECO:0000313" key="3">
    <source>
        <dbReference type="Proteomes" id="UP000217696"/>
    </source>
</evidence>
<evidence type="ECO:0000313" key="2">
    <source>
        <dbReference type="EMBL" id="BAU29910.1"/>
    </source>
</evidence>
<reference evidence="2 3" key="1">
    <citation type="submission" date="2015-12" db="EMBL/GenBank/DDBJ databases">
        <title>Genome sequence of Aneurinibacillus soli.</title>
        <authorList>
            <person name="Lee J.S."/>
            <person name="Lee K.C."/>
            <person name="Kim K.K."/>
            <person name="Lee B.W."/>
        </authorList>
    </citation>
    <scope>NUCLEOTIDE SEQUENCE [LARGE SCALE GENOMIC DNA]</scope>
    <source>
        <strain evidence="2 3">CB4</strain>
    </source>
</reference>
<evidence type="ECO:0000256" key="1">
    <source>
        <dbReference type="ARBA" id="ARBA00006068"/>
    </source>
</evidence>
<protein>
    <submittedName>
        <fullName evidence="2">Regulatory protein MsrR</fullName>
    </submittedName>
</protein>
<organism evidence="2 3">
    <name type="scientific">Aneurinibacillus soli</name>
    <dbReference type="NCBI Taxonomy" id="1500254"/>
    <lineage>
        <taxon>Bacteria</taxon>
        <taxon>Bacillati</taxon>
        <taxon>Bacillota</taxon>
        <taxon>Bacilli</taxon>
        <taxon>Bacillales</taxon>
        <taxon>Paenibacillaceae</taxon>
        <taxon>Aneurinibacillus group</taxon>
        <taxon>Aneurinibacillus</taxon>
    </lineage>
</organism>
<sequence length="313" mass="35764">MKIIRIIKILFLTLLLVVVGGGAYYAYSFYSFTSKIKNPAAATSLPEWTGTERVNVLLLGVDKRENEETTRSDSIMIASIDPVTKKAHLFSVLRDSWVDIPGHRKNRINSAYELGGPELTAETVEELTGMPIQYYVVTDFQGFEKVVDALGGIDMYVEKDMEYYLYEDHGYYDIVLKKGQQHLDGRHALQYVRFRHDKMGDFTRTERQRKFLKAMAEKAKSGTSLLRIPSVLEAVSPYVTTNMTSSDMLRLANLGYKIDWSTLESAQIPPSNILREKRVNGAQVIDPRKERTQKYLQELLNGETRNEEQTKSQ</sequence>
<gene>
    <name evidence="2" type="primary">msrR</name>
    <name evidence="2" type="ORF">CB4_04182</name>
</gene>
<comment type="similarity">
    <text evidence="1">Belongs to the LytR/CpsA/Psr (LCP) family.</text>
</comment>
<dbReference type="AlphaFoldDB" id="A0A0U5BE91"/>
<dbReference type="RefSeq" id="WP_231956098.1">
    <property type="nucleotide sequence ID" value="NZ_AP017312.1"/>
</dbReference>